<reference evidence="10 11" key="1">
    <citation type="submission" date="2018-04" db="EMBL/GenBank/DDBJ databases">
        <title>Camelliibacillus theae gen. nov., sp. nov., isolated from Pu'er tea.</title>
        <authorList>
            <person name="Niu L."/>
        </authorList>
    </citation>
    <scope>NUCLEOTIDE SEQUENCE [LARGE SCALE GENOMIC DNA]</scope>
    <source>
        <strain evidence="10 11">T8</strain>
    </source>
</reference>
<feature type="transmembrane region" description="Helical" evidence="9">
    <location>
        <begin position="6"/>
        <end position="25"/>
    </location>
</feature>
<comment type="similarity">
    <text evidence="2 8">Belongs to the CPA3 antiporters (TC 2.A.63) subunit F family.</text>
</comment>
<dbReference type="PANTHER" id="PTHR34702:SF1">
    <property type="entry name" value="NA(+)_H(+) ANTIPORTER SUBUNIT F"/>
    <property type="match status" value="1"/>
</dbReference>
<keyword evidence="8" id="KW-0406">Ion transport</keyword>
<evidence type="ECO:0000256" key="2">
    <source>
        <dbReference type="ARBA" id="ARBA00009212"/>
    </source>
</evidence>
<comment type="caution">
    <text evidence="10">The sequence shown here is derived from an EMBL/GenBank/DDBJ whole genome shotgun (WGS) entry which is preliminary data.</text>
</comment>
<evidence type="ECO:0000313" key="10">
    <source>
        <dbReference type="EMBL" id="PWA12582.1"/>
    </source>
</evidence>
<evidence type="ECO:0000256" key="6">
    <source>
        <dbReference type="ARBA" id="ARBA00022989"/>
    </source>
</evidence>
<dbReference type="EMBL" id="QCZG01000007">
    <property type="protein sequence ID" value="PWA12582.1"/>
    <property type="molecule type" value="Genomic_DNA"/>
</dbReference>
<sequence>MITIMLTTSLSLFALSIAIALYRIIRGPSMPDRAVGLDMIAVNLVSGIAVFSILLQTKVFLDVILILGILAWIGTIAFTKFIERGSIVEYKRDR</sequence>
<dbReference type="AlphaFoldDB" id="A0A2U1K5D1"/>
<dbReference type="Pfam" id="PF04066">
    <property type="entry name" value="MrpF_PhaF"/>
    <property type="match status" value="1"/>
</dbReference>
<gene>
    <name evidence="10" type="ORF">DCC39_04990</name>
</gene>
<dbReference type="PANTHER" id="PTHR34702">
    <property type="entry name" value="NA(+)/H(+) ANTIPORTER SUBUNIT F1"/>
    <property type="match status" value="1"/>
</dbReference>
<dbReference type="InterPro" id="IPR007208">
    <property type="entry name" value="MrpF/PhaF-like"/>
</dbReference>
<accession>A0A2U1K5D1</accession>
<evidence type="ECO:0000256" key="5">
    <source>
        <dbReference type="ARBA" id="ARBA00022692"/>
    </source>
</evidence>
<evidence type="ECO:0000256" key="8">
    <source>
        <dbReference type="PIRNR" id="PIRNR028784"/>
    </source>
</evidence>
<keyword evidence="5 9" id="KW-0812">Transmembrane</keyword>
<evidence type="ECO:0000256" key="7">
    <source>
        <dbReference type="ARBA" id="ARBA00023136"/>
    </source>
</evidence>
<keyword evidence="6 9" id="KW-1133">Transmembrane helix</keyword>
<dbReference type="OrthoDB" id="9799958at2"/>
<evidence type="ECO:0000313" key="11">
    <source>
        <dbReference type="Proteomes" id="UP000245998"/>
    </source>
</evidence>
<name>A0A2U1K5D1_9BACI</name>
<evidence type="ECO:0000256" key="4">
    <source>
        <dbReference type="ARBA" id="ARBA00022475"/>
    </source>
</evidence>
<dbReference type="PIRSF" id="PIRSF028784">
    <property type="entry name" value="MrpF"/>
    <property type="match status" value="1"/>
</dbReference>
<comment type="subcellular location">
    <subcellularLocation>
        <location evidence="1 8">Cell membrane</location>
        <topology evidence="1 8">Multi-pass membrane protein</topology>
    </subcellularLocation>
</comment>
<organism evidence="10 11">
    <name type="scientific">Pueribacillus theae</name>
    <dbReference type="NCBI Taxonomy" id="2171751"/>
    <lineage>
        <taxon>Bacteria</taxon>
        <taxon>Bacillati</taxon>
        <taxon>Bacillota</taxon>
        <taxon>Bacilli</taxon>
        <taxon>Bacillales</taxon>
        <taxon>Bacillaceae</taxon>
        <taxon>Pueribacillus</taxon>
    </lineage>
</organism>
<dbReference type="Proteomes" id="UP000245998">
    <property type="component" value="Unassembled WGS sequence"/>
</dbReference>
<protein>
    <submittedName>
        <fullName evidence="10">Na(+)/H(+) antiporter subunit F1</fullName>
    </submittedName>
</protein>
<feature type="transmembrane region" description="Helical" evidence="9">
    <location>
        <begin position="63"/>
        <end position="82"/>
    </location>
</feature>
<evidence type="ECO:0000256" key="1">
    <source>
        <dbReference type="ARBA" id="ARBA00004651"/>
    </source>
</evidence>
<keyword evidence="11" id="KW-1185">Reference proteome</keyword>
<dbReference type="GO" id="GO:0015385">
    <property type="term" value="F:sodium:proton antiporter activity"/>
    <property type="evidence" value="ECO:0007669"/>
    <property type="project" value="TreeGrafter"/>
</dbReference>
<keyword evidence="4 8" id="KW-1003">Cell membrane</keyword>
<keyword evidence="7 8" id="KW-0472">Membrane</keyword>
<dbReference type="RefSeq" id="WP_116553786.1">
    <property type="nucleotide sequence ID" value="NZ_QCZG01000007.1"/>
</dbReference>
<keyword evidence="3 8" id="KW-0813">Transport</keyword>
<feature type="transmembrane region" description="Helical" evidence="9">
    <location>
        <begin position="37"/>
        <end position="57"/>
    </location>
</feature>
<keyword evidence="8" id="KW-0050">Antiport</keyword>
<dbReference type="NCBIfam" id="NF009248">
    <property type="entry name" value="PRK12600.1"/>
    <property type="match status" value="1"/>
</dbReference>
<evidence type="ECO:0000256" key="9">
    <source>
        <dbReference type="SAM" id="Phobius"/>
    </source>
</evidence>
<evidence type="ECO:0000256" key="3">
    <source>
        <dbReference type="ARBA" id="ARBA00022448"/>
    </source>
</evidence>
<proteinExistence type="inferred from homology"/>
<dbReference type="GO" id="GO:0005886">
    <property type="term" value="C:plasma membrane"/>
    <property type="evidence" value="ECO:0007669"/>
    <property type="project" value="UniProtKB-SubCell"/>
</dbReference>